<proteinExistence type="predicted"/>
<evidence type="ECO:0000313" key="1">
    <source>
        <dbReference type="EMBL" id="SVD78092.1"/>
    </source>
</evidence>
<dbReference type="EMBL" id="UINC01172817">
    <property type="protein sequence ID" value="SVD78092.1"/>
    <property type="molecule type" value="Genomic_DNA"/>
</dbReference>
<gene>
    <name evidence="1" type="ORF">METZ01_LOCUS430946</name>
</gene>
<reference evidence="1" key="1">
    <citation type="submission" date="2018-05" db="EMBL/GenBank/DDBJ databases">
        <authorList>
            <person name="Lanie J.A."/>
            <person name="Ng W.-L."/>
            <person name="Kazmierczak K.M."/>
            <person name="Andrzejewski T.M."/>
            <person name="Davidsen T.M."/>
            <person name="Wayne K.J."/>
            <person name="Tettelin H."/>
            <person name="Glass J.I."/>
            <person name="Rusch D."/>
            <person name="Podicherti R."/>
            <person name="Tsui H.-C.T."/>
            <person name="Winkler M.E."/>
        </authorList>
    </citation>
    <scope>NUCLEOTIDE SEQUENCE</scope>
</reference>
<dbReference type="AlphaFoldDB" id="A0A382Y415"/>
<organism evidence="1">
    <name type="scientific">marine metagenome</name>
    <dbReference type="NCBI Taxonomy" id="408172"/>
    <lineage>
        <taxon>unclassified sequences</taxon>
        <taxon>metagenomes</taxon>
        <taxon>ecological metagenomes</taxon>
    </lineage>
</organism>
<accession>A0A382Y415</accession>
<name>A0A382Y415_9ZZZZ</name>
<sequence>MNSDPLYDKWDIIGDLITRFGEKSVLESIGHFMSEKEVNNLYKFICSNYNDSINQNR</sequence>
<protein>
    <submittedName>
        <fullName evidence="1">Uncharacterized protein</fullName>
    </submittedName>
</protein>